<dbReference type="GO" id="GO:0046656">
    <property type="term" value="P:folic acid biosynthetic process"/>
    <property type="evidence" value="ECO:0007669"/>
    <property type="project" value="UniProtKB-KW"/>
</dbReference>
<evidence type="ECO:0000256" key="2">
    <source>
        <dbReference type="ARBA" id="ARBA00013253"/>
    </source>
</evidence>
<dbReference type="GO" id="GO:0016301">
    <property type="term" value="F:kinase activity"/>
    <property type="evidence" value="ECO:0007669"/>
    <property type="project" value="UniProtKB-KW"/>
</dbReference>
<dbReference type="PANTHER" id="PTHR43071:SF1">
    <property type="entry name" value="2-AMINO-4-HYDROXY-6-HYDROXYMETHYLDIHYDROPTERIDINE PYROPHOSPHOKINASE"/>
    <property type="match status" value="1"/>
</dbReference>
<dbReference type="PROSITE" id="PS00794">
    <property type="entry name" value="HPPK"/>
    <property type="match status" value="1"/>
</dbReference>
<keyword evidence="4" id="KW-0547">Nucleotide-binding</keyword>
<dbReference type="GO" id="GO:0005524">
    <property type="term" value="F:ATP binding"/>
    <property type="evidence" value="ECO:0007669"/>
    <property type="project" value="UniProtKB-KW"/>
</dbReference>
<dbReference type="PANTHER" id="PTHR43071">
    <property type="entry name" value="2-AMINO-4-HYDROXY-6-HYDROXYMETHYLDIHYDROPTERIDINE PYROPHOSPHOKINASE"/>
    <property type="match status" value="1"/>
</dbReference>
<keyword evidence="3 9" id="KW-0808">Transferase</keyword>
<reference evidence="9" key="1">
    <citation type="submission" date="2016-10" db="EMBL/GenBank/DDBJ databases">
        <title>Sequence of Gallionella enrichment culture.</title>
        <authorList>
            <person name="Poehlein A."/>
            <person name="Muehling M."/>
            <person name="Daniel R."/>
        </authorList>
    </citation>
    <scope>NUCLEOTIDE SEQUENCE</scope>
</reference>
<dbReference type="InterPro" id="IPR000550">
    <property type="entry name" value="Hppk"/>
</dbReference>
<accession>A0A1J5PND9</accession>
<evidence type="ECO:0000256" key="3">
    <source>
        <dbReference type="ARBA" id="ARBA00022679"/>
    </source>
</evidence>
<name>A0A1J5PND9_9ZZZZ</name>
<dbReference type="UniPathway" id="UPA00077">
    <property type="reaction ID" value="UER00155"/>
</dbReference>
<evidence type="ECO:0000256" key="4">
    <source>
        <dbReference type="ARBA" id="ARBA00022741"/>
    </source>
</evidence>
<dbReference type="CDD" id="cd00483">
    <property type="entry name" value="HPPK"/>
    <property type="match status" value="1"/>
</dbReference>
<evidence type="ECO:0000256" key="1">
    <source>
        <dbReference type="ARBA" id="ARBA00005051"/>
    </source>
</evidence>
<protein>
    <recommendedName>
        <fullName evidence="2">2-amino-4-hydroxy-6-hydroxymethyldihydropteridine diphosphokinase</fullName>
        <ecNumber evidence="2">2.7.6.3</ecNumber>
    </recommendedName>
</protein>
<dbReference type="EMBL" id="MLJW01003008">
    <property type="protein sequence ID" value="OIQ73086.1"/>
    <property type="molecule type" value="Genomic_DNA"/>
</dbReference>
<dbReference type="GO" id="GO:0046654">
    <property type="term" value="P:tetrahydrofolate biosynthetic process"/>
    <property type="evidence" value="ECO:0007669"/>
    <property type="project" value="UniProtKB-UniPathway"/>
</dbReference>
<evidence type="ECO:0000256" key="5">
    <source>
        <dbReference type="ARBA" id="ARBA00022777"/>
    </source>
</evidence>
<organism evidence="9">
    <name type="scientific">mine drainage metagenome</name>
    <dbReference type="NCBI Taxonomy" id="410659"/>
    <lineage>
        <taxon>unclassified sequences</taxon>
        <taxon>metagenomes</taxon>
        <taxon>ecological metagenomes</taxon>
    </lineage>
</organism>
<dbReference type="Gene3D" id="3.30.70.560">
    <property type="entry name" value="7,8-Dihydro-6-hydroxymethylpterin-pyrophosphokinase HPPK"/>
    <property type="match status" value="1"/>
</dbReference>
<evidence type="ECO:0000256" key="7">
    <source>
        <dbReference type="ARBA" id="ARBA00022909"/>
    </source>
</evidence>
<dbReference type="GO" id="GO:0003848">
    <property type="term" value="F:2-amino-4-hydroxy-6-hydroxymethyldihydropteridine diphosphokinase activity"/>
    <property type="evidence" value="ECO:0007669"/>
    <property type="project" value="UniProtKB-EC"/>
</dbReference>
<feature type="domain" description="7,8-dihydro-6-hydroxymethylpterin-pyrophosphokinase" evidence="8">
    <location>
        <begin position="87"/>
        <end position="98"/>
    </location>
</feature>
<proteinExistence type="predicted"/>
<evidence type="ECO:0000256" key="6">
    <source>
        <dbReference type="ARBA" id="ARBA00022840"/>
    </source>
</evidence>
<keyword evidence="6" id="KW-0067">ATP-binding</keyword>
<dbReference type="InterPro" id="IPR035907">
    <property type="entry name" value="Hppk_sf"/>
</dbReference>
<evidence type="ECO:0000313" key="9">
    <source>
        <dbReference type="EMBL" id="OIQ73086.1"/>
    </source>
</evidence>
<dbReference type="AlphaFoldDB" id="A0A1J5PND9"/>
<sequence length="157" mass="16964">MTHQVVIALGSNLGDSAAILVEAIAEIAQSVTALRASSFYQTHPVGGPSQPDYLNAVIVGETELAPEELLAAMQVIENRHGRVRTERWGARTLDIDLIDYASAHWESAALTLPHPRAHERAFVLLPWSEVDPDAILIGHGAVNSLISTMDISGVVRR</sequence>
<keyword evidence="7" id="KW-0289">Folate biosynthesis</keyword>
<keyword evidence="5 9" id="KW-0418">Kinase</keyword>
<dbReference type="NCBIfam" id="TIGR01498">
    <property type="entry name" value="folK"/>
    <property type="match status" value="1"/>
</dbReference>
<gene>
    <name evidence="9" type="primary">folK_10</name>
    <name evidence="9" type="ORF">GALL_452820</name>
</gene>
<comment type="pathway">
    <text evidence="1">Cofactor biosynthesis; tetrahydrofolate biosynthesis; 2-amino-4-hydroxy-6-hydroxymethyl-7,8-dihydropteridine diphosphate from 7,8-dihydroneopterin triphosphate: step 4/4.</text>
</comment>
<comment type="caution">
    <text evidence="9">The sequence shown here is derived from an EMBL/GenBank/DDBJ whole genome shotgun (WGS) entry which is preliminary data.</text>
</comment>
<dbReference type="SUPFAM" id="SSF55083">
    <property type="entry name" value="6-hydroxymethyl-7,8-dihydropterin pyrophosphokinase, HPPK"/>
    <property type="match status" value="1"/>
</dbReference>
<dbReference type="EC" id="2.7.6.3" evidence="2"/>
<evidence type="ECO:0000259" key="8">
    <source>
        <dbReference type="PROSITE" id="PS00794"/>
    </source>
</evidence>
<dbReference type="Pfam" id="PF01288">
    <property type="entry name" value="HPPK"/>
    <property type="match status" value="1"/>
</dbReference>